<evidence type="ECO:0000313" key="3">
    <source>
        <dbReference type="Proteomes" id="UP000236509"/>
    </source>
</evidence>
<name>A0A7U7JQJ6_9STAP</name>
<keyword evidence="3" id="KW-1185">Reference proteome</keyword>
<dbReference type="AlphaFoldDB" id="A0A7U7JQJ6"/>
<dbReference type="InterPro" id="IPR050438">
    <property type="entry name" value="LMW_PTPase"/>
</dbReference>
<accession>A0A7U7JQJ6</accession>
<dbReference type="RefSeq" id="WP_001028193.1">
    <property type="nucleotide sequence ID" value="NC_016941.1"/>
</dbReference>
<reference evidence="2 3" key="1">
    <citation type="submission" date="2015-04" db="EMBL/GenBank/DDBJ databases">
        <authorList>
            <person name="Cao L."/>
            <person name="Gao C.H."/>
        </authorList>
    </citation>
    <scope>NUCLEOTIDE SEQUENCE [LARGE SCALE GENOMIC DNA]</scope>
    <source>
        <strain evidence="2 3">SH3</strain>
    </source>
</reference>
<proteinExistence type="predicted"/>
<dbReference type="GeneID" id="66840321"/>
<sequence>MNIVFVCTGNTCRSPLAESIAKEIMPNEHFESRGLFAMNNQEVARHVIDIIHEYNLVKPTLSQQFSEQDLKADIILTMSRSHKEMIFTQYGFQNNVYTLHEYVKEVGEVVDPYGGSREIYQYTYDELTKLILKLKEIIC</sequence>
<dbReference type="Pfam" id="PF01451">
    <property type="entry name" value="LMWPc"/>
    <property type="match status" value="1"/>
</dbReference>
<dbReference type="EC" id="3.1.3.48" evidence="2"/>
<protein>
    <submittedName>
        <fullName evidence="2">Protein-tyrosine-phosphatase</fullName>
        <ecNumber evidence="2">3.1.3.48</ecNumber>
    </submittedName>
</protein>
<dbReference type="InterPro" id="IPR023485">
    <property type="entry name" value="Ptyr_pPase"/>
</dbReference>
<dbReference type="KEGG" id="suh:SAMSHR1132_19380"/>
<dbReference type="PANTHER" id="PTHR11717:SF31">
    <property type="entry name" value="LOW MOLECULAR WEIGHT PROTEIN-TYROSINE-PHOSPHATASE ETP-RELATED"/>
    <property type="match status" value="1"/>
</dbReference>
<dbReference type="InterPro" id="IPR036196">
    <property type="entry name" value="Ptyr_pPase_sf"/>
</dbReference>
<dbReference type="GO" id="GO:0004725">
    <property type="term" value="F:protein tyrosine phosphatase activity"/>
    <property type="evidence" value="ECO:0007669"/>
    <property type="project" value="UniProtKB-EC"/>
</dbReference>
<organism evidence="2 3">
    <name type="scientific">Staphylococcus argenteus</name>
    <dbReference type="NCBI Taxonomy" id="985002"/>
    <lineage>
        <taxon>Bacteria</taxon>
        <taxon>Bacillati</taxon>
        <taxon>Bacillota</taxon>
        <taxon>Bacilli</taxon>
        <taxon>Bacillales</taxon>
        <taxon>Staphylococcaceae</taxon>
        <taxon>Staphylococcus</taxon>
    </lineage>
</organism>
<dbReference type="Proteomes" id="UP000236509">
    <property type="component" value="Unassembled WGS sequence"/>
</dbReference>
<feature type="domain" description="Phosphotyrosine protein phosphatase I" evidence="1">
    <location>
        <begin position="1"/>
        <end position="137"/>
    </location>
</feature>
<dbReference type="EMBL" id="CVOU01000003">
    <property type="protein sequence ID" value="CRI12361.1"/>
    <property type="molecule type" value="Genomic_DNA"/>
</dbReference>
<dbReference type="CDD" id="cd16344">
    <property type="entry name" value="LMWPAP"/>
    <property type="match status" value="1"/>
</dbReference>
<gene>
    <name evidence="2" type="primary">ywlE</name>
    <name evidence="2" type="ORF">BN1326_110054</name>
</gene>
<dbReference type="Gene3D" id="3.40.50.2300">
    <property type="match status" value="1"/>
</dbReference>
<keyword evidence="2" id="KW-0378">Hydrolase</keyword>
<dbReference type="PANTHER" id="PTHR11717">
    <property type="entry name" value="LOW MOLECULAR WEIGHT PROTEIN TYROSINE PHOSPHATASE"/>
    <property type="match status" value="1"/>
</dbReference>
<dbReference type="SUPFAM" id="SSF52788">
    <property type="entry name" value="Phosphotyrosine protein phosphatases I"/>
    <property type="match status" value="1"/>
</dbReference>
<comment type="caution">
    <text evidence="2">The sequence shown here is derived from an EMBL/GenBank/DDBJ whole genome shotgun (WGS) entry which is preliminary data.</text>
</comment>
<evidence type="ECO:0000313" key="2">
    <source>
        <dbReference type="EMBL" id="CRI12361.1"/>
    </source>
</evidence>
<evidence type="ECO:0000259" key="1">
    <source>
        <dbReference type="SMART" id="SM00226"/>
    </source>
</evidence>
<dbReference type="SMART" id="SM00226">
    <property type="entry name" value="LMWPc"/>
    <property type="match status" value="1"/>
</dbReference>